<organism evidence="4 5">
    <name type="scientific">Paractinoplanes deccanensis</name>
    <dbReference type="NCBI Taxonomy" id="113561"/>
    <lineage>
        <taxon>Bacteria</taxon>
        <taxon>Bacillati</taxon>
        <taxon>Actinomycetota</taxon>
        <taxon>Actinomycetes</taxon>
        <taxon>Micromonosporales</taxon>
        <taxon>Micromonosporaceae</taxon>
        <taxon>Paractinoplanes</taxon>
    </lineage>
</organism>
<evidence type="ECO:0000313" key="4">
    <source>
        <dbReference type="EMBL" id="GID74888.1"/>
    </source>
</evidence>
<dbReference type="Pfam" id="PF03713">
    <property type="entry name" value="DUF305"/>
    <property type="match status" value="1"/>
</dbReference>
<evidence type="ECO:0000256" key="1">
    <source>
        <dbReference type="SAM" id="MobiDB-lite"/>
    </source>
</evidence>
<keyword evidence="5" id="KW-1185">Reference proteome</keyword>
<accession>A0ABQ3Y4I2</accession>
<name>A0ABQ3Y4I2_9ACTN</name>
<dbReference type="PANTHER" id="PTHR36933:SF1">
    <property type="entry name" value="SLL0788 PROTEIN"/>
    <property type="match status" value="1"/>
</dbReference>
<dbReference type="RefSeq" id="WP_239168841.1">
    <property type="nucleotide sequence ID" value="NZ_BAAABO010000036.1"/>
</dbReference>
<proteinExistence type="predicted"/>
<reference evidence="4 5" key="1">
    <citation type="submission" date="2021-01" db="EMBL/GenBank/DDBJ databases">
        <title>Whole genome shotgun sequence of Actinoplanes deccanensis NBRC 13994.</title>
        <authorList>
            <person name="Komaki H."/>
            <person name="Tamura T."/>
        </authorList>
    </citation>
    <scope>NUCLEOTIDE SEQUENCE [LARGE SCALE GENOMIC DNA]</scope>
    <source>
        <strain evidence="4 5">NBRC 13994</strain>
    </source>
</reference>
<protein>
    <recommendedName>
        <fullName evidence="3">DUF305 domain-containing protein</fullName>
    </recommendedName>
</protein>
<dbReference type="EMBL" id="BOMI01000066">
    <property type="protein sequence ID" value="GID74888.1"/>
    <property type="molecule type" value="Genomic_DNA"/>
</dbReference>
<feature type="chain" id="PRO_5046613460" description="DUF305 domain-containing protein" evidence="2">
    <location>
        <begin position="23"/>
        <end position="216"/>
    </location>
</feature>
<gene>
    <name evidence="4" type="ORF">Ade02nite_35290</name>
</gene>
<comment type="caution">
    <text evidence="4">The sequence shown here is derived from an EMBL/GenBank/DDBJ whole genome shotgun (WGS) entry which is preliminary data.</text>
</comment>
<evidence type="ECO:0000313" key="5">
    <source>
        <dbReference type="Proteomes" id="UP000609879"/>
    </source>
</evidence>
<evidence type="ECO:0000256" key="2">
    <source>
        <dbReference type="SAM" id="SignalP"/>
    </source>
</evidence>
<dbReference type="Gene3D" id="1.20.1260.10">
    <property type="match status" value="1"/>
</dbReference>
<dbReference type="PANTHER" id="PTHR36933">
    <property type="entry name" value="SLL0788 PROTEIN"/>
    <property type="match status" value="1"/>
</dbReference>
<dbReference type="Proteomes" id="UP000609879">
    <property type="component" value="Unassembled WGS sequence"/>
</dbReference>
<keyword evidence="2" id="KW-0732">Signal</keyword>
<feature type="domain" description="DUF305" evidence="3">
    <location>
        <begin position="69"/>
        <end position="211"/>
    </location>
</feature>
<dbReference type="InterPro" id="IPR012347">
    <property type="entry name" value="Ferritin-like"/>
</dbReference>
<feature type="region of interest" description="Disordered" evidence="1">
    <location>
        <begin position="23"/>
        <end position="59"/>
    </location>
</feature>
<evidence type="ECO:0000259" key="3">
    <source>
        <dbReference type="Pfam" id="PF03713"/>
    </source>
</evidence>
<dbReference type="InterPro" id="IPR005183">
    <property type="entry name" value="DUF305_CopM-like"/>
</dbReference>
<feature type="compositionally biased region" description="Low complexity" evidence="1">
    <location>
        <begin position="26"/>
        <end position="59"/>
    </location>
</feature>
<dbReference type="PROSITE" id="PS51257">
    <property type="entry name" value="PROKAR_LIPOPROTEIN"/>
    <property type="match status" value="1"/>
</dbReference>
<feature type="signal peptide" evidence="2">
    <location>
        <begin position="1"/>
        <end position="22"/>
    </location>
</feature>
<sequence>MDAKLAVRAALVLILLVSGCGSQPETGTPAPAPASTGTSPNATSSTGTASTGTSSSATSFNATSFNGTDVMYLQMGIAQIAEGSQVVALATERATDPRVRALAAELAAQWREELGTMQRWLTGWSRPLTAPTGSHEGHGELHMLRPSDIGELRAATGETFDRTAVSLLLGHLGNVVETARMESAGGAYPPVKSFAETVTIRRQAQIQRLLAVAAEP</sequence>